<evidence type="ECO:0000256" key="2">
    <source>
        <dbReference type="ARBA" id="ARBA00022844"/>
    </source>
</evidence>
<dbReference type="GO" id="GO:0044423">
    <property type="term" value="C:virion component"/>
    <property type="evidence" value="ECO:0007669"/>
    <property type="project" value="UniProtKB-KW"/>
</dbReference>
<comment type="subcellular location">
    <subcellularLocation>
        <location evidence="1">Virion</location>
    </subcellularLocation>
</comment>
<name>A0A8K1P6H9_9VIRU</name>
<reference evidence="3" key="1">
    <citation type="submission" date="2020-02" db="EMBL/GenBank/DDBJ databases">
        <title>Toward viral control of the snail vectors of schistosomiasis: Virus-derived sequences from the transcriptomes of Biomphalaria pfeifferi and Bulinus globosus.</title>
        <authorList>
            <person name="Zhang S.-M."/>
            <person name="Buddenborg S.V."/>
            <person name="Mkoji G.M."/>
            <person name="Loker E.S."/>
            <person name="Bonning B.C."/>
        </authorList>
    </citation>
    <scope>NUCLEOTIDE SEQUENCE</scope>
    <source>
        <strain evidence="3">BuG-Mombasa</strain>
    </source>
</reference>
<dbReference type="EMBL" id="MT108494">
    <property type="protein sequence ID" value="UDL17012.1"/>
    <property type="molecule type" value="Genomic_RNA"/>
</dbReference>
<evidence type="ECO:0000256" key="1">
    <source>
        <dbReference type="ARBA" id="ARBA00004328"/>
    </source>
</evidence>
<dbReference type="SUPFAM" id="SSF88633">
    <property type="entry name" value="Positive stranded ssRNA viruses"/>
    <property type="match status" value="2"/>
</dbReference>
<organism evidence="3">
    <name type="scientific">Bulinus globosus virus 2</name>
    <dbReference type="NCBI Taxonomy" id="2884325"/>
    <lineage>
        <taxon>Viruses</taxon>
        <taxon>Riboviria</taxon>
        <taxon>Orthornavirae</taxon>
        <taxon>Pisuviricota</taxon>
        <taxon>Pisoniviricetes</taxon>
        <taxon>Picornavirales</taxon>
    </lineage>
</organism>
<dbReference type="InterPro" id="IPR029053">
    <property type="entry name" value="Viral_coat"/>
</dbReference>
<dbReference type="Gene3D" id="2.60.120.20">
    <property type="match status" value="2"/>
</dbReference>
<keyword evidence="2" id="KW-0946">Virion</keyword>
<sequence length="893" mass="98557">MSLSFKLFVDFVSGEKNPVHYFRSSRSPPLVLSHPVYMSNAATRITDLENQVIRTDERHKHLRLISSILTDLAPGQYCSNVHRIISQYHKEALTAIQRVIFLVNSRKITGSDLVKQHDKLVLNLVRIDNSLRKALATGIANCQCEPDLSVLYDHLGQEITEELDSQWYSLYGVHLSNRPHDDSIPYNPKPNILLDLPPPGEDFVDSPFGFGASRIPKWLKQHFHTTGIFDLEEPDSNIEVEFQSDTSESDTLVPDSISYTKTTVELEAKFVAGVWAFDNEINDILDNLTEGQKKFLDSLMGVSDAIDELEAAVKSIKIPEKKAEVLPYLEEFPDVQLQTGFEKRPEFSTKVDSKSRQGVVFDDFNVSLFHTTKPMNVEPGYLEEMKPCDLEPQVVGTLALAQTTNGYKFRLGAKSHSKLDLLMRAYTYLKCDWIVKLAVRTPLGVTGKFKVVSLDANTAGAFGTSLGTTTVSDVVSREGDYWDLAAQPEFVVHVPYNTNYPVVKINDVMCGVALANYAPLSVPTGVSMPLICYISVQPVNVRFYVKKRVELEPQVTKMTLSTKDNRVTYPVPPTGAIVSINRMNATPSGTKLAVFHTNPDTEVGTLYEVPQVASATSTVGKVFVSWSPGKMMYIQEEGTVGRIDANTLDVSFVPSVETVIIQSEEVEFQGELLGTEETSVNTSDYKENYGSLGKRVEAPTGEAHVDVTAEQKIFVPVKTVNVAPPSVSGTPMFTFKVHPRNFGLNGNTGTYAPSHASLEAERFVYFGPSSSNSSSSYCTAKFTSVANAYTNARLLIAAIPPGVTEPTTVLGASQFPRCYHVLHGGETEFEIPWQSQLPIEYVSGNVAPSTIQVWLLENTTVSGQGTPQLTMWVSADGLKYSVPRSPQVLTPLT</sequence>
<accession>A0A8K1P6H9</accession>
<proteinExistence type="predicted"/>
<evidence type="ECO:0000313" key="3">
    <source>
        <dbReference type="EMBL" id="UDL17012.1"/>
    </source>
</evidence>
<protein>
    <submittedName>
        <fullName evidence="3">Capsid polyprotein</fullName>
    </submittedName>
</protein>